<reference evidence="1 2" key="1">
    <citation type="submission" date="2018-03" db="EMBL/GenBank/DDBJ databases">
        <title>Genomic Encyclopedia of Archaeal and Bacterial Type Strains, Phase II (KMG-II): from individual species to whole genera.</title>
        <authorList>
            <person name="Goeker M."/>
        </authorList>
    </citation>
    <scope>NUCLEOTIDE SEQUENCE [LARGE SCALE GENOMIC DNA]</scope>
    <source>
        <strain evidence="1 2">DSM 25027</strain>
    </source>
</reference>
<dbReference type="Pfam" id="PF08713">
    <property type="entry name" value="DNA_alkylation"/>
    <property type="match status" value="1"/>
</dbReference>
<dbReference type="OrthoDB" id="9797162at2"/>
<name>A0A2T0M9P2_9FLAO</name>
<dbReference type="AlphaFoldDB" id="A0A2T0M9P2"/>
<dbReference type="InterPro" id="IPR016024">
    <property type="entry name" value="ARM-type_fold"/>
</dbReference>
<dbReference type="SUPFAM" id="SSF48371">
    <property type="entry name" value="ARM repeat"/>
    <property type="match status" value="1"/>
</dbReference>
<dbReference type="Proteomes" id="UP000237640">
    <property type="component" value="Unassembled WGS sequence"/>
</dbReference>
<organism evidence="1 2">
    <name type="scientific">Flagellimonas meridianipacifica</name>
    <dbReference type="NCBI Taxonomy" id="1080225"/>
    <lineage>
        <taxon>Bacteria</taxon>
        <taxon>Pseudomonadati</taxon>
        <taxon>Bacteroidota</taxon>
        <taxon>Flavobacteriia</taxon>
        <taxon>Flavobacteriales</taxon>
        <taxon>Flavobacteriaceae</taxon>
        <taxon>Flagellimonas</taxon>
    </lineage>
</organism>
<comment type="caution">
    <text evidence="1">The sequence shown here is derived from an EMBL/GenBank/DDBJ whole genome shotgun (WGS) entry which is preliminary data.</text>
</comment>
<dbReference type="InterPro" id="IPR014825">
    <property type="entry name" value="DNA_alkylation"/>
</dbReference>
<dbReference type="EMBL" id="PVYX01000002">
    <property type="protein sequence ID" value="PRX54185.1"/>
    <property type="molecule type" value="Genomic_DNA"/>
</dbReference>
<protein>
    <submittedName>
        <fullName evidence="1">3-methyladenine DNA glycosylase AlkC</fullName>
    </submittedName>
</protein>
<keyword evidence="2" id="KW-1185">Reference proteome</keyword>
<proteinExistence type="predicted"/>
<dbReference type="Gene3D" id="1.25.40.290">
    <property type="entry name" value="ARM repeat domains"/>
    <property type="match status" value="1"/>
</dbReference>
<dbReference type="RefSeq" id="WP_106145486.1">
    <property type="nucleotide sequence ID" value="NZ_PVYX01000002.1"/>
</dbReference>
<accession>A0A2T0M9P2</accession>
<gene>
    <name evidence="1" type="ORF">CLV81_2582</name>
</gene>
<evidence type="ECO:0000313" key="1">
    <source>
        <dbReference type="EMBL" id="PRX54185.1"/>
    </source>
</evidence>
<evidence type="ECO:0000313" key="2">
    <source>
        <dbReference type="Proteomes" id="UP000237640"/>
    </source>
</evidence>
<sequence>MNPEILNRKGARKTQDIPTEVIELLNSGKIETVNLTEWLGVDHLKLIEIVFAELGFDQGEINLISKEIKSQKKPSTMNTTKVIGSTLYQLYFKTEKLDEVFNKLSSHSSDSIRCYSPYLIGLNENLTIDEKLAKSQKLVADKHFGVREVVWMALRPEIDKNLEKSITVLYEWTSSEDENIRRFTTESTRPRGVWCKHIERLKKNPEIALPILENLKSDSSKYVQDSVGNWLNDASKTKPEFVINLCDRWKIESPTRETEKIIKRAKRTIDKR</sequence>